<feature type="compositionally biased region" description="Basic residues" evidence="1">
    <location>
        <begin position="101"/>
        <end position="112"/>
    </location>
</feature>
<reference evidence="2" key="1">
    <citation type="submission" date="2020-02" db="EMBL/GenBank/DDBJ databases">
        <authorList>
            <person name="Meier V. D."/>
        </authorList>
    </citation>
    <scope>NUCLEOTIDE SEQUENCE</scope>
    <source>
        <strain evidence="2">AVDCRST_MAG72</strain>
    </source>
</reference>
<dbReference type="EMBL" id="CADCUJ010000078">
    <property type="protein sequence ID" value="CAA9356088.1"/>
    <property type="molecule type" value="Genomic_DNA"/>
</dbReference>
<feature type="compositionally biased region" description="Basic and acidic residues" evidence="1">
    <location>
        <begin position="30"/>
        <end position="39"/>
    </location>
</feature>
<organism evidence="2">
    <name type="scientific">uncultured Nocardioidaceae bacterium</name>
    <dbReference type="NCBI Taxonomy" id="253824"/>
    <lineage>
        <taxon>Bacteria</taxon>
        <taxon>Bacillati</taxon>
        <taxon>Actinomycetota</taxon>
        <taxon>Actinomycetes</taxon>
        <taxon>Propionibacteriales</taxon>
        <taxon>Nocardioidaceae</taxon>
        <taxon>environmental samples</taxon>
    </lineage>
</organism>
<name>A0A6J4MI94_9ACTN</name>
<gene>
    <name evidence="2" type="ORF">AVDCRST_MAG72-1810</name>
</gene>
<proteinExistence type="predicted"/>
<feature type="compositionally biased region" description="Basic residues" evidence="1">
    <location>
        <begin position="414"/>
        <end position="433"/>
    </location>
</feature>
<feature type="non-terminal residue" evidence="2">
    <location>
        <position position="433"/>
    </location>
</feature>
<feature type="compositionally biased region" description="Basic residues" evidence="1">
    <location>
        <begin position="385"/>
        <end position="401"/>
    </location>
</feature>
<evidence type="ECO:0000313" key="2">
    <source>
        <dbReference type="EMBL" id="CAA9356088.1"/>
    </source>
</evidence>
<feature type="compositionally biased region" description="Basic residues" evidence="1">
    <location>
        <begin position="244"/>
        <end position="254"/>
    </location>
</feature>
<feature type="compositionally biased region" description="Basic residues" evidence="1">
    <location>
        <begin position="40"/>
        <end position="58"/>
    </location>
</feature>
<sequence>EPIPRRGVGRSGRGAVDRSRSRARPASHPVDARRRAESRRSRHHHRHSGCRGACRGHLRVGEPRRARADGAGARSRSRIVPAGSPDGPPRQAPRPGTGLPPRRRRSCAVRGRRRVGLLLAPARGSCPARLHRRGQRPVPLRRDRPCQAVPAGPSALPGGVGDHGGSGARPEPDRPIRVTCQRPRPAQADRTVPVRRGRHPARGPGDRPAAAPRPTARGPGGSTRRTGRPEDRHPLVSGQPGRPRAPRSRGRGRRTGAGARGDGGGDGDDTAAHAPRRGDTGDHRRRGQRTRAGHVRPVPTGRLGRRPLRPTGNAAGGCGHLLGLARVVGRLTGGGVSADRPGVVPARAGLVVVHGRRLDSPLGVRALGRAHRHPGCRRPGDGCGRRRGWGAGRSHRRHVRLPRPERLRGVPGPGHHRGCRARPSRPGRGRSRV</sequence>
<evidence type="ECO:0000256" key="1">
    <source>
        <dbReference type="SAM" id="MobiDB-lite"/>
    </source>
</evidence>
<feature type="non-terminal residue" evidence="2">
    <location>
        <position position="1"/>
    </location>
</feature>
<dbReference type="AlphaFoldDB" id="A0A6J4MI94"/>
<feature type="compositionally biased region" description="Basic and acidic residues" evidence="1">
    <location>
        <begin position="59"/>
        <end position="68"/>
    </location>
</feature>
<feature type="compositionally biased region" description="Gly residues" evidence="1">
    <location>
        <begin position="158"/>
        <end position="167"/>
    </location>
</feature>
<feature type="region of interest" description="Disordered" evidence="1">
    <location>
        <begin position="128"/>
        <end position="316"/>
    </location>
</feature>
<accession>A0A6J4MI94</accession>
<protein>
    <submittedName>
        <fullName evidence="2">Uncharacterized MFS-type transporter</fullName>
    </submittedName>
</protein>
<feature type="region of interest" description="Disordered" evidence="1">
    <location>
        <begin position="384"/>
        <end position="433"/>
    </location>
</feature>
<feature type="compositionally biased region" description="Basic residues" evidence="1">
    <location>
        <begin position="283"/>
        <end position="294"/>
    </location>
</feature>
<feature type="compositionally biased region" description="Low complexity" evidence="1">
    <location>
        <begin position="202"/>
        <end position="217"/>
    </location>
</feature>
<feature type="region of interest" description="Disordered" evidence="1">
    <location>
        <begin position="1"/>
        <end position="112"/>
    </location>
</feature>